<keyword evidence="2 5" id="KW-0378">Hydrolase</keyword>
<accession>A0A0A0D9M8</accession>
<feature type="domain" description="Nudix hydrolase" evidence="4">
    <location>
        <begin position="10"/>
        <end position="155"/>
    </location>
</feature>
<dbReference type="CDD" id="cd04685">
    <property type="entry name" value="NUDIX_Hydrolase"/>
    <property type="match status" value="1"/>
</dbReference>
<dbReference type="InterPro" id="IPR020476">
    <property type="entry name" value="Nudix_hydrolase"/>
</dbReference>
<evidence type="ECO:0000313" key="6">
    <source>
        <dbReference type="Proteomes" id="UP000029995"/>
    </source>
</evidence>
<evidence type="ECO:0000256" key="1">
    <source>
        <dbReference type="ARBA" id="ARBA00001946"/>
    </source>
</evidence>
<evidence type="ECO:0000313" key="5">
    <source>
        <dbReference type="EMBL" id="KGM35406.1"/>
    </source>
</evidence>
<organism evidence="5 6">
    <name type="scientific">Inquilinus limosus MP06</name>
    <dbReference type="NCBI Taxonomy" id="1398085"/>
    <lineage>
        <taxon>Bacteria</taxon>
        <taxon>Pseudomonadati</taxon>
        <taxon>Pseudomonadota</taxon>
        <taxon>Alphaproteobacteria</taxon>
        <taxon>Rhodospirillales</taxon>
        <taxon>Rhodospirillaceae</taxon>
        <taxon>Inquilinus</taxon>
    </lineage>
</organism>
<dbReference type="PANTHER" id="PTHR43046">
    <property type="entry name" value="GDP-MANNOSE MANNOSYL HYDROLASE"/>
    <property type="match status" value="1"/>
</dbReference>
<dbReference type="InterPro" id="IPR015797">
    <property type="entry name" value="NUDIX_hydrolase-like_dom_sf"/>
</dbReference>
<name>A0A0A0D9M8_9PROT</name>
<dbReference type="GO" id="GO:0016787">
    <property type="term" value="F:hydrolase activity"/>
    <property type="evidence" value="ECO:0007669"/>
    <property type="project" value="UniProtKB-KW"/>
</dbReference>
<sequence>MELPKDLPIIERSAVRLVVLDGSQRVLLFHTRDPERPELEPWWELPGGGIDPGETYLDAGVRELREETGFIVAPDQVGPANWQRRASFIHRRTRHLQDEVVVAVRLDGSGLLIDESNRLDYEREDYFGFRWWPVADIVHSRERFYPGRLPELLAAFLAGEDIREPFELWS</sequence>
<dbReference type="Pfam" id="PF00293">
    <property type="entry name" value="NUDIX"/>
    <property type="match status" value="1"/>
</dbReference>
<dbReference type="PRINTS" id="PR00502">
    <property type="entry name" value="NUDIXFAMILY"/>
</dbReference>
<keyword evidence="3" id="KW-0460">Magnesium</keyword>
<dbReference type="Proteomes" id="UP000029995">
    <property type="component" value="Unassembled WGS sequence"/>
</dbReference>
<dbReference type="OrthoDB" id="9761969at2"/>
<dbReference type="InterPro" id="IPR000086">
    <property type="entry name" value="NUDIX_hydrolase_dom"/>
</dbReference>
<dbReference type="PROSITE" id="PS51462">
    <property type="entry name" value="NUDIX"/>
    <property type="match status" value="1"/>
</dbReference>
<dbReference type="SUPFAM" id="SSF55811">
    <property type="entry name" value="Nudix"/>
    <property type="match status" value="1"/>
</dbReference>
<evidence type="ECO:0000256" key="2">
    <source>
        <dbReference type="ARBA" id="ARBA00022801"/>
    </source>
</evidence>
<reference evidence="5 6" key="1">
    <citation type="submission" date="2014-01" db="EMBL/GenBank/DDBJ databases">
        <title>Genome sequence determination for a cystic fibrosis isolate, Inquilinus limosus.</title>
        <authorList>
            <person name="Pino M."/>
            <person name="Di Conza J."/>
            <person name="Gutkind G."/>
        </authorList>
    </citation>
    <scope>NUCLEOTIDE SEQUENCE [LARGE SCALE GENOMIC DNA]</scope>
    <source>
        <strain evidence="5 6">MP06</strain>
    </source>
</reference>
<dbReference type="PANTHER" id="PTHR43046:SF12">
    <property type="entry name" value="GDP-MANNOSE MANNOSYL HYDROLASE"/>
    <property type="match status" value="1"/>
</dbReference>
<protein>
    <submittedName>
        <fullName evidence="5">NUDIX hydrolase</fullName>
    </submittedName>
</protein>
<comment type="caution">
    <text evidence="5">The sequence shown here is derived from an EMBL/GenBank/DDBJ whole genome shotgun (WGS) entry which is preliminary data.</text>
</comment>
<dbReference type="Gene3D" id="3.90.79.10">
    <property type="entry name" value="Nucleoside Triphosphate Pyrophosphohydrolase"/>
    <property type="match status" value="1"/>
</dbReference>
<dbReference type="EMBL" id="JANX01000030">
    <property type="protein sequence ID" value="KGM35406.1"/>
    <property type="molecule type" value="Genomic_DNA"/>
</dbReference>
<evidence type="ECO:0000256" key="3">
    <source>
        <dbReference type="ARBA" id="ARBA00022842"/>
    </source>
</evidence>
<proteinExistence type="predicted"/>
<gene>
    <name evidence="5" type="ORF">P409_04695</name>
</gene>
<evidence type="ECO:0000259" key="4">
    <source>
        <dbReference type="PROSITE" id="PS51462"/>
    </source>
</evidence>
<comment type="cofactor">
    <cofactor evidence="1">
        <name>Mg(2+)</name>
        <dbReference type="ChEBI" id="CHEBI:18420"/>
    </cofactor>
</comment>
<dbReference type="AlphaFoldDB" id="A0A0A0D9M8"/>